<feature type="domain" description="HTH lysR-type" evidence="5">
    <location>
        <begin position="29"/>
        <end position="86"/>
    </location>
</feature>
<proteinExistence type="inferred from homology"/>
<keyword evidence="2" id="KW-0805">Transcription regulation</keyword>
<dbReference type="Gene3D" id="1.10.10.10">
    <property type="entry name" value="Winged helix-like DNA-binding domain superfamily/Winged helix DNA-binding domain"/>
    <property type="match status" value="1"/>
</dbReference>
<keyword evidence="3 6" id="KW-0238">DNA-binding</keyword>
<dbReference type="GO" id="GO:0003700">
    <property type="term" value="F:DNA-binding transcription factor activity"/>
    <property type="evidence" value="ECO:0007669"/>
    <property type="project" value="InterPro"/>
</dbReference>
<dbReference type="InterPro" id="IPR000847">
    <property type="entry name" value="LysR_HTH_N"/>
</dbReference>
<dbReference type="Pfam" id="PF00126">
    <property type="entry name" value="HTH_1"/>
    <property type="match status" value="1"/>
</dbReference>
<dbReference type="PRINTS" id="PR00039">
    <property type="entry name" value="HTHLYSR"/>
</dbReference>
<dbReference type="EMBL" id="FNCJ01000016">
    <property type="protein sequence ID" value="SDI04975.1"/>
    <property type="molecule type" value="Genomic_DNA"/>
</dbReference>
<evidence type="ECO:0000256" key="4">
    <source>
        <dbReference type="ARBA" id="ARBA00023163"/>
    </source>
</evidence>
<evidence type="ECO:0000313" key="7">
    <source>
        <dbReference type="Proteomes" id="UP000199706"/>
    </source>
</evidence>
<evidence type="ECO:0000313" key="6">
    <source>
        <dbReference type="EMBL" id="SDI04975.1"/>
    </source>
</evidence>
<dbReference type="PANTHER" id="PTHR30126:SF2">
    <property type="entry name" value="HTH-TYPE TRANSCRIPTIONAL REGULATOR YJIE"/>
    <property type="match status" value="1"/>
</dbReference>
<dbReference type="SUPFAM" id="SSF46785">
    <property type="entry name" value="Winged helix' DNA-binding domain"/>
    <property type="match status" value="1"/>
</dbReference>
<dbReference type="InterPro" id="IPR036388">
    <property type="entry name" value="WH-like_DNA-bd_sf"/>
</dbReference>
<accession>A0A1G8HEH1</accession>
<gene>
    <name evidence="6" type="ORF">SAMN05216466_116115</name>
</gene>
<dbReference type="AlphaFoldDB" id="A0A1G8HEH1"/>
<dbReference type="Pfam" id="PF03466">
    <property type="entry name" value="LysR_substrate"/>
    <property type="match status" value="1"/>
</dbReference>
<evidence type="ECO:0000256" key="2">
    <source>
        <dbReference type="ARBA" id="ARBA00023015"/>
    </source>
</evidence>
<dbReference type="Gene3D" id="3.40.190.10">
    <property type="entry name" value="Periplasmic binding protein-like II"/>
    <property type="match status" value="2"/>
</dbReference>
<protein>
    <submittedName>
        <fullName evidence="6">DNA-binding transcriptional regulator, LysR family</fullName>
    </submittedName>
</protein>
<comment type="similarity">
    <text evidence="1">Belongs to the LysR transcriptional regulatory family.</text>
</comment>
<name>A0A1G8HEH1_9BURK</name>
<evidence type="ECO:0000259" key="5">
    <source>
        <dbReference type="PROSITE" id="PS50931"/>
    </source>
</evidence>
<dbReference type="GO" id="GO:0000976">
    <property type="term" value="F:transcription cis-regulatory region binding"/>
    <property type="evidence" value="ECO:0007669"/>
    <property type="project" value="TreeGrafter"/>
</dbReference>
<dbReference type="PANTHER" id="PTHR30126">
    <property type="entry name" value="HTH-TYPE TRANSCRIPTIONAL REGULATOR"/>
    <property type="match status" value="1"/>
</dbReference>
<dbReference type="PROSITE" id="PS50931">
    <property type="entry name" value="HTH_LYSR"/>
    <property type="match status" value="1"/>
</dbReference>
<keyword evidence="4" id="KW-0804">Transcription</keyword>
<evidence type="ECO:0000256" key="1">
    <source>
        <dbReference type="ARBA" id="ARBA00009437"/>
    </source>
</evidence>
<evidence type="ECO:0000256" key="3">
    <source>
        <dbReference type="ARBA" id="ARBA00023125"/>
    </source>
</evidence>
<dbReference type="CDD" id="cd05466">
    <property type="entry name" value="PBP2_LTTR_substrate"/>
    <property type="match status" value="1"/>
</dbReference>
<reference evidence="6 7" key="1">
    <citation type="submission" date="2016-10" db="EMBL/GenBank/DDBJ databases">
        <authorList>
            <person name="de Groot N.N."/>
        </authorList>
    </citation>
    <scope>NUCLEOTIDE SEQUENCE [LARGE SCALE GENOMIC DNA]</scope>
    <source>
        <strain evidence="6 7">LMG 2247</strain>
    </source>
</reference>
<sequence length="345" mass="38081">MLGAAGGRLESPASQGWRLSIDPIQVMNMEAKWLEDFLSLSDTKSFSRSARSRHLTQSAFSRRIVALETWMGTRLFDRSVNPITLTPAGRMFRSLAADILRSMHAARNLVGGYEQFAENDHVVHFAVAHTLVFTLFPDWLKRLTNEFGNIMARVQAVNVPEGVQHLVAGDCDLLIGYHHAQLPIALDPNHFPFLTLGVERILPVSAAGPDGKPLFELPGKAGRPLPLLAYSSGAFLGNVVEMLLMNATEPYSLYRCFETHMSEALKGMVAAGHGIGWLPESCIAKELHEGTLVRAGSDAWSTELEIRLYRPVKQRGQAAEQLWAYISNQSVEPRIEALPEMLAPG</sequence>
<dbReference type="SUPFAM" id="SSF53850">
    <property type="entry name" value="Periplasmic binding protein-like II"/>
    <property type="match status" value="1"/>
</dbReference>
<dbReference type="InterPro" id="IPR036390">
    <property type="entry name" value="WH_DNA-bd_sf"/>
</dbReference>
<dbReference type="InterPro" id="IPR005119">
    <property type="entry name" value="LysR_subst-bd"/>
</dbReference>
<organism evidence="6 7">
    <name type="scientific">Paraburkholderia phenazinium</name>
    <dbReference type="NCBI Taxonomy" id="60549"/>
    <lineage>
        <taxon>Bacteria</taxon>
        <taxon>Pseudomonadati</taxon>
        <taxon>Pseudomonadota</taxon>
        <taxon>Betaproteobacteria</taxon>
        <taxon>Burkholderiales</taxon>
        <taxon>Burkholderiaceae</taxon>
        <taxon>Paraburkholderia</taxon>
    </lineage>
</organism>
<dbReference type="Proteomes" id="UP000199706">
    <property type="component" value="Unassembled WGS sequence"/>
</dbReference>